<dbReference type="PANTHER" id="PTHR40034:SF1">
    <property type="entry name" value="BSL5891 PROTEIN"/>
    <property type="match status" value="1"/>
</dbReference>
<evidence type="ECO:0000256" key="2">
    <source>
        <dbReference type="SAM" id="Phobius"/>
    </source>
</evidence>
<dbReference type="Pfam" id="PF11755">
    <property type="entry name" value="DUF3311"/>
    <property type="match status" value="1"/>
</dbReference>
<accession>A0A8J7WR45</accession>
<name>A0A8J7WR45_9ACTN</name>
<comment type="caution">
    <text evidence="3">The sequence shown here is derived from an EMBL/GenBank/DDBJ whole genome shotgun (WGS) entry which is preliminary data.</text>
</comment>
<evidence type="ECO:0000256" key="1">
    <source>
        <dbReference type="SAM" id="MobiDB-lite"/>
    </source>
</evidence>
<sequence length="102" mass="11130">MSTSDQPSPPAGGRSILSPLRALAAVCLIAPFVAMLWIPSFNKTNPKLLGFPFFYWYQLLWVIITAVLMIVAFVAMNRDRTQRRGAQTSSGTVDSDGPEAGQ</sequence>
<dbReference type="Proteomes" id="UP000677913">
    <property type="component" value="Unassembled WGS sequence"/>
</dbReference>
<evidence type="ECO:0000313" key="4">
    <source>
        <dbReference type="Proteomes" id="UP000677913"/>
    </source>
</evidence>
<evidence type="ECO:0000313" key="3">
    <source>
        <dbReference type="EMBL" id="MBS2963889.1"/>
    </source>
</evidence>
<gene>
    <name evidence="3" type="ORF">KGA66_12595</name>
</gene>
<dbReference type="AlphaFoldDB" id="A0A8J7WR45"/>
<dbReference type="PANTHER" id="PTHR40034">
    <property type="entry name" value="BSL5891 PROTEIN"/>
    <property type="match status" value="1"/>
</dbReference>
<keyword evidence="4" id="KW-1185">Reference proteome</keyword>
<keyword evidence="2" id="KW-0812">Transmembrane</keyword>
<protein>
    <submittedName>
        <fullName evidence="3">DUF3311 domain-containing protein</fullName>
    </submittedName>
</protein>
<dbReference type="EMBL" id="JAGSXH010000036">
    <property type="protein sequence ID" value="MBS2963889.1"/>
    <property type="molecule type" value="Genomic_DNA"/>
</dbReference>
<feature type="transmembrane region" description="Helical" evidence="2">
    <location>
        <begin position="53"/>
        <end position="75"/>
    </location>
</feature>
<dbReference type="RefSeq" id="WP_211467990.1">
    <property type="nucleotide sequence ID" value="NZ_JAGSXH010000036.1"/>
</dbReference>
<reference evidence="3" key="1">
    <citation type="submission" date="2021-04" db="EMBL/GenBank/DDBJ databases">
        <title>Genome based classification of Actinospica acidithermotolerans sp. nov., an actinobacterium isolated from an Indonesian hot spring.</title>
        <authorList>
            <person name="Kusuma A.B."/>
            <person name="Putra K.E."/>
            <person name="Nafisah S."/>
            <person name="Loh J."/>
            <person name="Nouioui I."/>
            <person name="Goodfellow M."/>
        </authorList>
    </citation>
    <scope>NUCLEOTIDE SEQUENCE</scope>
    <source>
        <strain evidence="3">DSM 45618</strain>
    </source>
</reference>
<keyword evidence="2" id="KW-1133">Transmembrane helix</keyword>
<feature type="compositionally biased region" description="Polar residues" evidence="1">
    <location>
        <begin position="84"/>
        <end position="93"/>
    </location>
</feature>
<dbReference type="InterPro" id="IPR021741">
    <property type="entry name" value="DUF3311"/>
</dbReference>
<proteinExistence type="predicted"/>
<feature type="transmembrane region" description="Helical" evidence="2">
    <location>
        <begin position="20"/>
        <end position="41"/>
    </location>
</feature>
<keyword evidence="2" id="KW-0472">Membrane</keyword>
<organism evidence="3 4">
    <name type="scientific">Actinocrinis puniceicyclus</name>
    <dbReference type="NCBI Taxonomy" id="977794"/>
    <lineage>
        <taxon>Bacteria</taxon>
        <taxon>Bacillati</taxon>
        <taxon>Actinomycetota</taxon>
        <taxon>Actinomycetes</taxon>
        <taxon>Catenulisporales</taxon>
        <taxon>Actinospicaceae</taxon>
        <taxon>Actinocrinis</taxon>
    </lineage>
</organism>
<feature type="region of interest" description="Disordered" evidence="1">
    <location>
        <begin position="80"/>
        <end position="102"/>
    </location>
</feature>